<gene>
    <name evidence="4" type="ORF">DO021_21120</name>
    <name evidence="3" type="ORF">EYB58_03870</name>
</gene>
<dbReference type="RefSeq" id="WP_111960368.1">
    <property type="nucleotide sequence ID" value="NZ_CP036313.1"/>
</dbReference>
<keyword evidence="2" id="KW-0732">Signal</keyword>
<accession>A0A328F6Q3</accession>
<evidence type="ECO:0000256" key="1">
    <source>
        <dbReference type="SAM" id="MobiDB-lite"/>
    </source>
</evidence>
<evidence type="ECO:0000313" key="4">
    <source>
        <dbReference type="EMBL" id="RAM00049.1"/>
    </source>
</evidence>
<evidence type="ECO:0000313" key="3">
    <source>
        <dbReference type="EMBL" id="QBH12139.1"/>
    </source>
</evidence>
<dbReference type="EMBL" id="QLNI01000069">
    <property type="protein sequence ID" value="RAM00049.1"/>
    <property type="molecule type" value="Genomic_DNA"/>
</dbReference>
<feature type="region of interest" description="Disordered" evidence="1">
    <location>
        <begin position="25"/>
        <end position="86"/>
    </location>
</feature>
<name>A0A328F6Q3_9BACT</name>
<dbReference type="AlphaFoldDB" id="A0A328F6Q3"/>
<evidence type="ECO:0000313" key="6">
    <source>
        <dbReference type="Proteomes" id="UP000293902"/>
    </source>
</evidence>
<dbReference type="Proteomes" id="UP000293902">
    <property type="component" value="Chromosome"/>
</dbReference>
<feature type="compositionally biased region" description="Gly residues" evidence="1">
    <location>
        <begin position="76"/>
        <end position="86"/>
    </location>
</feature>
<reference evidence="3 6" key="2">
    <citation type="submission" date="2019-02" db="EMBL/GenBank/DDBJ databases">
        <title>Complete genome sequence of Desulfobacter hydrogenophilus AcRS1.</title>
        <authorList>
            <person name="Marietou A."/>
            <person name="Lund M.B."/>
            <person name="Marshall I.P.G."/>
            <person name="Schreiber L."/>
            <person name="Jorgensen B."/>
        </authorList>
    </citation>
    <scope>NUCLEOTIDE SEQUENCE [LARGE SCALE GENOMIC DNA]</scope>
    <source>
        <strain evidence="3 6">AcRS1</strain>
    </source>
</reference>
<keyword evidence="6" id="KW-1185">Reference proteome</keyword>
<dbReference type="PROSITE" id="PS51257">
    <property type="entry name" value="PROKAR_LIPOPROTEIN"/>
    <property type="match status" value="1"/>
</dbReference>
<evidence type="ECO:0000313" key="5">
    <source>
        <dbReference type="Proteomes" id="UP000248798"/>
    </source>
</evidence>
<sequence>MTKKLIFTIFLVIFFAAGCTYHQTFENPPPPVDPPESVEPLESVEPAPAVEVKPEPPVSGGPTHSINPPSNYDTPGTGGGAALETY</sequence>
<feature type="signal peptide" evidence="2">
    <location>
        <begin position="1"/>
        <end position="22"/>
    </location>
</feature>
<reference evidence="4 5" key="1">
    <citation type="submission" date="2018-06" db="EMBL/GenBank/DDBJ databases">
        <title>Complete Genome Sequence of Desulfobacter hydrogenophilus (DSM3380).</title>
        <authorList>
            <person name="Marietou A."/>
            <person name="Schreiber L."/>
            <person name="Marshall I."/>
            <person name="Jorgensen B."/>
        </authorList>
    </citation>
    <scope>NUCLEOTIDE SEQUENCE [LARGE SCALE GENOMIC DNA]</scope>
    <source>
        <strain evidence="4 5">DSM 3380</strain>
    </source>
</reference>
<feature type="compositionally biased region" description="Low complexity" evidence="1">
    <location>
        <begin position="38"/>
        <end position="51"/>
    </location>
</feature>
<proteinExistence type="predicted"/>
<dbReference type="EMBL" id="CP036313">
    <property type="protein sequence ID" value="QBH12139.1"/>
    <property type="molecule type" value="Genomic_DNA"/>
</dbReference>
<feature type="compositionally biased region" description="Polar residues" evidence="1">
    <location>
        <begin position="62"/>
        <end position="74"/>
    </location>
</feature>
<feature type="chain" id="PRO_5030062846" evidence="2">
    <location>
        <begin position="23"/>
        <end position="86"/>
    </location>
</feature>
<evidence type="ECO:0000256" key="2">
    <source>
        <dbReference type="SAM" id="SignalP"/>
    </source>
</evidence>
<organism evidence="4 5">
    <name type="scientific">Desulfobacter hydrogenophilus</name>
    <dbReference type="NCBI Taxonomy" id="2291"/>
    <lineage>
        <taxon>Bacteria</taxon>
        <taxon>Pseudomonadati</taxon>
        <taxon>Thermodesulfobacteriota</taxon>
        <taxon>Desulfobacteria</taxon>
        <taxon>Desulfobacterales</taxon>
        <taxon>Desulfobacteraceae</taxon>
        <taxon>Desulfobacter</taxon>
    </lineage>
</organism>
<protein>
    <submittedName>
        <fullName evidence="4">Uncharacterized protein</fullName>
    </submittedName>
</protein>
<dbReference type="Proteomes" id="UP000248798">
    <property type="component" value="Unassembled WGS sequence"/>
</dbReference>